<keyword evidence="9" id="KW-1185">Reference proteome</keyword>
<evidence type="ECO:0000256" key="4">
    <source>
        <dbReference type="ARBA" id="ARBA00022827"/>
    </source>
</evidence>
<reference evidence="8 9" key="1">
    <citation type="journal article" date="2019" name="Int. J. Syst. Evol. Microbiol.">
        <title>The Global Catalogue of Microorganisms (GCM) 10K type strain sequencing project: providing services to taxonomists for standard genome sequencing and annotation.</title>
        <authorList>
            <consortium name="The Broad Institute Genomics Platform"/>
            <consortium name="The Broad Institute Genome Sequencing Center for Infectious Disease"/>
            <person name="Wu L."/>
            <person name="Ma J."/>
        </authorList>
    </citation>
    <scope>NUCLEOTIDE SEQUENCE [LARGE SCALE GENOMIC DNA]</scope>
    <source>
        <strain evidence="8 9">JCM 4565</strain>
    </source>
</reference>
<organism evidence="8 9">
    <name type="scientific">Streptomyces blastmyceticus</name>
    <dbReference type="NCBI Taxonomy" id="68180"/>
    <lineage>
        <taxon>Bacteria</taxon>
        <taxon>Bacillati</taxon>
        <taxon>Actinomycetota</taxon>
        <taxon>Actinomycetes</taxon>
        <taxon>Kitasatosporales</taxon>
        <taxon>Streptomycetaceae</taxon>
        <taxon>Streptomyces</taxon>
    </lineage>
</organism>
<dbReference type="Gene3D" id="1.10.540.10">
    <property type="entry name" value="Acyl-CoA dehydrogenase/oxidase, N-terminal domain"/>
    <property type="match status" value="1"/>
</dbReference>
<feature type="domain" description="Acyl-CoA dehydrogenase/oxidase N-terminal" evidence="7">
    <location>
        <begin position="9"/>
        <end position="120"/>
    </location>
</feature>
<dbReference type="Gene3D" id="1.20.140.10">
    <property type="entry name" value="Butyryl-CoA Dehydrogenase, subunit A, domain 3"/>
    <property type="match status" value="1"/>
</dbReference>
<dbReference type="PANTHER" id="PTHR43884">
    <property type="entry name" value="ACYL-COA DEHYDROGENASE"/>
    <property type="match status" value="1"/>
</dbReference>
<dbReference type="Pfam" id="PF02771">
    <property type="entry name" value="Acyl-CoA_dh_N"/>
    <property type="match status" value="1"/>
</dbReference>
<comment type="similarity">
    <text evidence="2">Belongs to the acyl-CoA dehydrogenase family.</text>
</comment>
<dbReference type="RefSeq" id="WP_344120960.1">
    <property type="nucleotide sequence ID" value="NZ_BAAABW010000026.1"/>
</dbReference>
<dbReference type="SUPFAM" id="SSF47203">
    <property type="entry name" value="Acyl-CoA dehydrogenase C-terminal domain-like"/>
    <property type="match status" value="1"/>
</dbReference>
<keyword evidence="3" id="KW-0285">Flavoprotein</keyword>
<dbReference type="Pfam" id="PF00441">
    <property type="entry name" value="Acyl-CoA_dh_1"/>
    <property type="match status" value="1"/>
</dbReference>
<dbReference type="InterPro" id="IPR009100">
    <property type="entry name" value="AcylCoA_DH/oxidase_NM_dom_sf"/>
</dbReference>
<dbReference type="SUPFAM" id="SSF56645">
    <property type="entry name" value="Acyl-CoA dehydrogenase NM domain-like"/>
    <property type="match status" value="1"/>
</dbReference>
<comment type="caution">
    <text evidence="8">The sequence shown here is derived from an EMBL/GenBank/DDBJ whole genome shotgun (WGS) entry which is preliminary data.</text>
</comment>
<feature type="domain" description="Acyl-CoA dehydrogenase/oxidase C-terminal" evidence="6">
    <location>
        <begin position="192"/>
        <end position="328"/>
    </location>
</feature>
<evidence type="ECO:0000313" key="8">
    <source>
        <dbReference type="EMBL" id="GAA0365378.1"/>
    </source>
</evidence>
<accession>A0ABN0XJ57</accession>
<evidence type="ECO:0000256" key="2">
    <source>
        <dbReference type="ARBA" id="ARBA00009347"/>
    </source>
</evidence>
<dbReference type="InterPro" id="IPR009075">
    <property type="entry name" value="AcylCo_DH/oxidase_C"/>
</dbReference>
<comment type="cofactor">
    <cofactor evidence="1">
        <name>FAD</name>
        <dbReference type="ChEBI" id="CHEBI:57692"/>
    </cofactor>
</comment>
<evidence type="ECO:0000256" key="3">
    <source>
        <dbReference type="ARBA" id="ARBA00022630"/>
    </source>
</evidence>
<evidence type="ECO:0000256" key="5">
    <source>
        <dbReference type="ARBA" id="ARBA00023002"/>
    </source>
</evidence>
<dbReference type="InterPro" id="IPR037069">
    <property type="entry name" value="AcylCoA_DH/ox_N_sf"/>
</dbReference>
<dbReference type="Proteomes" id="UP001500063">
    <property type="component" value="Unassembled WGS sequence"/>
</dbReference>
<dbReference type="InterPro" id="IPR013786">
    <property type="entry name" value="AcylCoA_DH/ox_N"/>
</dbReference>
<protein>
    <submittedName>
        <fullName evidence="8">Acyl-CoA dehydrogenase</fullName>
    </submittedName>
</protein>
<dbReference type="InterPro" id="IPR036250">
    <property type="entry name" value="AcylCo_DH-like_C"/>
</dbReference>
<dbReference type="PANTHER" id="PTHR43884:SF20">
    <property type="entry name" value="ACYL-COA DEHYDROGENASE FADE28"/>
    <property type="match status" value="1"/>
</dbReference>
<evidence type="ECO:0000259" key="6">
    <source>
        <dbReference type="Pfam" id="PF00441"/>
    </source>
</evidence>
<keyword evidence="4" id="KW-0274">FAD</keyword>
<sequence length="342" mass="35118">MKLSLDTSQLDFQHSLARMLDAADTPSAVRAWARGEHGPGLAVWERAAAMDVFALATPEAYGGAGPLPVELAVAFVELGRYAAPGPFVETVAAAALLSRLAERGAAAPAAAWLPRVRTGEARVTLTLPGGSPYALDADVCDAVLAVAPGTDTLRLAAGHGPVRPSLDPARRLARPGDGGEPLAAGPAVREAAAYAADHAAFAVAAQALGVGCALLERTVAYVRQRTQFGSPVGAFQAVKHRLADTLVGLEFARPLVFGAAVALASGARSAPAEVAAAKAAACDAAYAAARTALQLHGAIGYTAEYDLSLWLGKARALRTAWGGPAECRARALELFPGRLFFE</sequence>
<name>A0ABN0XJ57_9ACTN</name>
<evidence type="ECO:0000259" key="7">
    <source>
        <dbReference type="Pfam" id="PF02771"/>
    </source>
</evidence>
<proteinExistence type="inferred from homology"/>
<dbReference type="EMBL" id="BAAABW010000026">
    <property type="protein sequence ID" value="GAA0365378.1"/>
    <property type="molecule type" value="Genomic_DNA"/>
</dbReference>
<evidence type="ECO:0000313" key="9">
    <source>
        <dbReference type="Proteomes" id="UP001500063"/>
    </source>
</evidence>
<keyword evidence="5" id="KW-0560">Oxidoreductase</keyword>
<gene>
    <name evidence="8" type="ORF">GCM10010319_49110</name>
</gene>
<evidence type="ECO:0000256" key="1">
    <source>
        <dbReference type="ARBA" id="ARBA00001974"/>
    </source>
</evidence>